<protein>
    <recommendedName>
        <fullName evidence="3">Ketoreductase (KR) domain-containing protein</fullName>
    </recommendedName>
</protein>
<dbReference type="Proteomes" id="UP000233524">
    <property type="component" value="Unassembled WGS sequence"/>
</dbReference>
<dbReference type="PANTHER" id="PTHR43976:SF6">
    <property type="entry name" value="OXIDOREDUCTASE, PUTATIVE (AFU_ORTHOLOGUE AFUA_1G13950)-RELATED"/>
    <property type="match status" value="1"/>
</dbReference>
<sequence>MSRTQPSHKNSLTWLITGCSSGIGLELVRQAQANGDIVIATSRNPSRTPDVVAEIESKGGRWVKLDVDEPDCDQVIHDLEKAGFEIDVLVNNAGYSIHGAAESFTEREVRALMETLYFGPYRLTRAVVPYMRKWRFGVVTQISTGAALEGRPSMGIYAAGKAALEGEFWSSET</sequence>
<dbReference type="SUPFAM" id="SSF51735">
    <property type="entry name" value="NAD(P)-binding Rossmann-fold domains"/>
    <property type="match status" value="1"/>
</dbReference>
<comment type="caution">
    <text evidence="1">The sequence shown here is derived from an EMBL/GenBank/DDBJ whole genome shotgun (WGS) entry which is preliminary data.</text>
</comment>
<dbReference type="InterPro" id="IPR051911">
    <property type="entry name" value="SDR_oxidoreductase"/>
</dbReference>
<dbReference type="Pfam" id="PF00106">
    <property type="entry name" value="adh_short"/>
    <property type="match status" value="1"/>
</dbReference>
<dbReference type="PRINTS" id="PR00081">
    <property type="entry name" value="GDHRDH"/>
</dbReference>
<reference evidence="1 2" key="1">
    <citation type="journal article" date="2017" name="G3 (Bethesda)">
        <title>First Draft Genome Sequence of the Pathogenic Fungus Lomentospora prolificans (Formerly Scedosporium prolificans).</title>
        <authorList>
            <person name="Luo R."/>
            <person name="Zimin A."/>
            <person name="Workman R."/>
            <person name="Fan Y."/>
            <person name="Pertea G."/>
            <person name="Grossman N."/>
            <person name="Wear M.P."/>
            <person name="Jia B."/>
            <person name="Miller H."/>
            <person name="Casadevall A."/>
            <person name="Timp W."/>
            <person name="Zhang S.X."/>
            <person name="Salzberg S.L."/>
        </authorList>
    </citation>
    <scope>NUCLEOTIDE SEQUENCE [LARGE SCALE GENOMIC DNA]</scope>
    <source>
        <strain evidence="1 2">JHH-5317</strain>
    </source>
</reference>
<evidence type="ECO:0000313" key="2">
    <source>
        <dbReference type="Proteomes" id="UP000233524"/>
    </source>
</evidence>
<dbReference type="EMBL" id="NLAX01001036">
    <property type="protein sequence ID" value="PKS06192.1"/>
    <property type="molecule type" value="Genomic_DNA"/>
</dbReference>
<organism evidence="1 2">
    <name type="scientific">Lomentospora prolificans</name>
    <dbReference type="NCBI Taxonomy" id="41688"/>
    <lineage>
        <taxon>Eukaryota</taxon>
        <taxon>Fungi</taxon>
        <taxon>Dikarya</taxon>
        <taxon>Ascomycota</taxon>
        <taxon>Pezizomycotina</taxon>
        <taxon>Sordariomycetes</taxon>
        <taxon>Hypocreomycetidae</taxon>
        <taxon>Microascales</taxon>
        <taxon>Microascaceae</taxon>
        <taxon>Lomentospora</taxon>
    </lineage>
</organism>
<name>A0A2N3N1A8_9PEZI</name>
<dbReference type="AlphaFoldDB" id="A0A2N3N1A8"/>
<gene>
    <name evidence="1" type="ORF">jhhlp_007509</name>
</gene>
<proteinExistence type="predicted"/>
<dbReference type="Gene3D" id="3.40.50.720">
    <property type="entry name" value="NAD(P)-binding Rossmann-like Domain"/>
    <property type="match status" value="1"/>
</dbReference>
<dbReference type="PANTHER" id="PTHR43976">
    <property type="entry name" value="SHORT CHAIN DEHYDROGENASE"/>
    <property type="match status" value="1"/>
</dbReference>
<evidence type="ECO:0008006" key="3">
    <source>
        <dbReference type="Google" id="ProtNLM"/>
    </source>
</evidence>
<dbReference type="VEuPathDB" id="FungiDB:jhhlp_007509"/>
<accession>A0A2N3N1A8</accession>
<dbReference type="InterPro" id="IPR036291">
    <property type="entry name" value="NAD(P)-bd_dom_sf"/>
</dbReference>
<dbReference type="InterPro" id="IPR002347">
    <property type="entry name" value="SDR_fam"/>
</dbReference>
<evidence type="ECO:0000313" key="1">
    <source>
        <dbReference type="EMBL" id="PKS06192.1"/>
    </source>
</evidence>
<dbReference type="InParanoid" id="A0A2N3N1A8"/>
<dbReference type="OrthoDB" id="1933717at2759"/>
<dbReference type="STRING" id="41688.A0A2N3N1A8"/>
<keyword evidence="2" id="KW-1185">Reference proteome</keyword>